<dbReference type="Proteomes" id="UP001190700">
    <property type="component" value="Unassembled WGS sequence"/>
</dbReference>
<feature type="compositionally biased region" description="Polar residues" evidence="1">
    <location>
        <begin position="1"/>
        <end position="10"/>
    </location>
</feature>
<dbReference type="PANTHER" id="PTHR14000">
    <property type="entry name" value="FINGER CCCH DOMAIN PROTEIN, PUTATIVE (DUF3755)-RELATED"/>
    <property type="match status" value="1"/>
</dbReference>
<feature type="region of interest" description="Disordered" evidence="1">
    <location>
        <begin position="1"/>
        <end position="49"/>
    </location>
</feature>
<dbReference type="Pfam" id="PF12579">
    <property type="entry name" value="DUF3755"/>
    <property type="match status" value="1"/>
</dbReference>
<evidence type="ECO:0008006" key="4">
    <source>
        <dbReference type="Google" id="ProtNLM"/>
    </source>
</evidence>
<evidence type="ECO:0000256" key="1">
    <source>
        <dbReference type="SAM" id="MobiDB-lite"/>
    </source>
</evidence>
<evidence type="ECO:0000313" key="2">
    <source>
        <dbReference type="EMBL" id="KAK3241751.1"/>
    </source>
</evidence>
<dbReference type="InterPro" id="IPR022228">
    <property type="entry name" value="DUF3755"/>
</dbReference>
<keyword evidence="3" id="KW-1185">Reference proteome</keyword>
<protein>
    <recommendedName>
        <fullName evidence="4">Myb-like domain-containing protein</fullName>
    </recommendedName>
</protein>
<gene>
    <name evidence="2" type="ORF">CYMTET_48515</name>
</gene>
<evidence type="ECO:0000313" key="3">
    <source>
        <dbReference type="Proteomes" id="UP001190700"/>
    </source>
</evidence>
<dbReference type="AlphaFoldDB" id="A0AAE0BS46"/>
<name>A0AAE0BS46_9CHLO</name>
<sequence length="304" mass="32804">MENGTNSTPVETDLDNGGSLRLSNSSSSAGYPSSPLSGGDVRTDDGTAVSKVEWTSAEQASLESALQRFPSDKFSPLQRFVQVANTISGKTVRDVALRVRWNKLKDNKKKRKQAEEPNGKKVKQEKTREREPRSQSIFSVGMHAPPAMPTGSLGSQAMNGVNTMPPPQMMGMGGNPGMNPQMMHPQMGGMNGPGPMNSIDPVNTMSYAASMPQLEDHGANTVGGLSDATAQVLDQNITVVNQIRQNLHACRVHENIELVTKFRDNILKVLNGMAHMPGVMSQMPPLPVKLNVELANQILPPPKT</sequence>
<proteinExistence type="predicted"/>
<accession>A0AAE0BS46</accession>
<organism evidence="2 3">
    <name type="scientific">Cymbomonas tetramitiformis</name>
    <dbReference type="NCBI Taxonomy" id="36881"/>
    <lineage>
        <taxon>Eukaryota</taxon>
        <taxon>Viridiplantae</taxon>
        <taxon>Chlorophyta</taxon>
        <taxon>Pyramimonadophyceae</taxon>
        <taxon>Pyramimonadales</taxon>
        <taxon>Pyramimonadaceae</taxon>
        <taxon>Cymbomonas</taxon>
    </lineage>
</organism>
<dbReference type="Gene3D" id="1.10.10.60">
    <property type="entry name" value="Homeodomain-like"/>
    <property type="match status" value="1"/>
</dbReference>
<comment type="caution">
    <text evidence="2">The sequence shown here is derived from an EMBL/GenBank/DDBJ whole genome shotgun (WGS) entry which is preliminary data.</text>
</comment>
<reference evidence="2 3" key="1">
    <citation type="journal article" date="2015" name="Genome Biol. Evol.">
        <title>Comparative Genomics of a Bacterivorous Green Alga Reveals Evolutionary Causalities and Consequences of Phago-Mixotrophic Mode of Nutrition.</title>
        <authorList>
            <person name="Burns J.A."/>
            <person name="Paasch A."/>
            <person name="Narechania A."/>
            <person name="Kim E."/>
        </authorList>
    </citation>
    <scope>NUCLEOTIDE SEQUENCE [LARGE SCALE GENOMIC DNA]</scope>
    <source>
        <strain evidence="2 3">PLY_AMNH</strain>
    </source>
</reference>
<feature type="region of interest" description="Disordered" evidence="1">
    <location>
        <begin position="104"/>
        <end position="145"/>
    </location>
</feature>
<dbReference type="EMBL" id="LGRX02033320">
    <property type="protein sequence ID" value="KAK3241751.1"/>
    <property type="molecule type" value="Genomic_DNA"/>
</dbReference>
<feature type="compositionally biased region" description="Basic and acidic residues" evidence="1">
    <location>
        <begin position="113"/>
        <end position="133"/>
    </location>
</feature>
<dbReference type="PANTHER" id="PTHR14000:SF1">
    <property type="entry name" value="HISTONE H2A DEUBIQUITINASE (DUF3755)"/>
    <property type="match status" value="1"/>
</dbReference>
<feature type="compositionally biased region" description="Low complexity" evidence="1">
    <location>
        <begin position="16"/>
        <end position="39"/>
    </location>
</feature>